<dbReference type="InterPro" id="IPR045868">
    <property type="entry name" value="Znf_C3H13/40"/>
</dbReference>
<name>A0AAV1C575_OLDCO</name>
<dbReference type="Proteomes" id="UP001161247">
    <property type="component" value="Chromosome 1"/>
</dbReference>
<protein>
    <submittedName>
        <fullName evidence="5">OLC1v1025050C1</fullName>
    </submittedName>
</protein>
<feature type="coiled-coil region" evidence="2">
    <location>
        <begin position="127"/>
        <end position="196"/>
    </location>
</feature>
<feature type="region of interest" description="Disordered" evidence="3">
    <location>
        <begin position="32"/>
        <end position="120"/>
    </location>
</feature>
<feature type="region of interest" description="Disordered" evidence="3">
    <location>
        <begin position="240"/>
        <end position="276"/>
    </location>
</feature>
<dbReference type="PANTHER" id="PTHR38160:SF1">
    <property type="entry name" value="ZINC FINGER CCCH DOMAIN-CONTAINING PROTEIN 40"/>
    <property type="match status" value="1"/>
</dbReference>
<accession>A0AAV1C575</accession>
<dbReference type="InterPro" id="IPR000571">
    <property type="entry name" value="Znf_CCCH"/>
</dbReference>
<evidence type="ECO:0000313" key="5">
    <source>
        <dbReference type="EMBL" id="CAI9090303.1"/>
    </source>
</evidence>
<dbReference type="AlphaFoldDB" id="A0AAV1C575"/>
<keyword evidence="6" id="KW-1185">Reference proteome</keyword>
<keyword evidence="2" id="KW-0175">Coiled coil</keyword>
<feature type="zinc finger region" description="C3H1-type" evidence="1">
    <location>
        <begin position="6"/>
        <end position="32"/>
    </location>
</feature>
<dbReference type="PANTHER" id="PTHR38160">
    <property type="entry name" value="ZINC FINGER CCCH DOMAIN-CONTAINING PROTEIN 40"/>
    <property type="match status" value="1"/>
</dbReference>
<evidence type="ECO:0000259" key="4">
    <source>
        <dbReference type="PROSITE" id="PS50103"/>
    </source>
</evidence>
<evidence type="ECO:0000256" key="1">
    <source>
        <dbReference type="PROSITE-ProRule" id="PRU00723"/>
    </source>
</evidence>
<sequence>MVERKLYKTRLCVLYQKGQCRRQDCSFAHGNAELRGSFNGRRDYPGGDLRDRLDRRRHSPQHSYSPGRYVHKQHATHGDSPRPHERMRKRTKTQHLEGQSDFHGNLRSSEGSEDKVRGLRQTSLESRDFIKEKLRQAQSEIKILDDNKRELENYLQVMTLEADNLNLRVQELEIQLSREKEEYDRLTSKIKKFVKAYNRQMDLEDELKRSRSRFQKLGDQLSLDFSRFGSSEEDVILNNRSIGDSAGNHGSPKYGVPNSASPSRKRSRLHSETDTTLIQAKDQDLLVDNVRSKKLSRWSTRSSTKKNADLHNTSRDLSRSSADEYKSKKSKDSSVDRSMFDKSRTSETGHLLPSTSLATNPMDEVVDIVETDEKSSGTGVQKDVAFKIPPLPLPPAPPILPPPIPQNAYAEYKGADENVDVDGIEEEAVEVDIV</sequence>
<organism evidence="5 6">
    <name type="scientific">Oldenlandia corymbosa var. corymbosa</name>
    <dbReference type="NCBI Taxonomy" id="529605"/>
    <lineage>
        <taxon>Eukaryota</taxon>
        <taxon>Viridiplantae</taxon>
        <taxon>Streptophyta</taxon>
        <taxon>Embryophyta</taxon>
        <taxon>Tracheophyta</taxon>
        <taxon>Spermatophyta</taxon>
        <taxon>Magnoliopsida</taxon>
        <taxon>eudicotyledons</taxon>
        <taxon>Gunneridae</taxon>
        <taxon>Pentapetalae</taxon>
        <taxon>asterids</taxon>
        <taxon>lamiids</taxon>
        <taxon>Gentianales</taxon>
        <taxon>Rubiaceae</taxon>
        <taxon>Rubioideae</taxon>
        <taxon>Spermacoceae</taxon>
        <taxon>Hedyotis-Oldenlandia complex</taxon>
        <taxon>Oldenlandia</taxon>
    </lineage>
</organism>
<keyword evidence="1" id="KW-0863">Zinc-finger</keyword>
<feature type="domain" description="C3H1-type" evidence="4">
    <location>
        <begin position="6"/>
        <end position="32"/>
    </location>
</feature>
<gene>
    <name evidence="5" type="ORF">OLC1_LOCUS2485</name>
</gene>
<dbReference type="PROSITE" id="PS50103">
    <property type="entry name" value="ZF_C3H1"/>
    <property type="match status" value="1"/>
</dbReference>
<dbReference type="EMBL" id="OX459118">
    <property type="protein sequence ID" value="CAI9090303.1"/>
    <property type="molecule type" value="Genomic_DNA"/>
</dbReference>
<keyword evidence="1" id="KW-0862">Zinc</keyword>
<feature type="compositionally biased region" description="Basic and acidic residues" evidence="3">
    <location>
        <begin position="306"/>
        <end position="347"/>
    </location>
</feature>
<keyword evidence="1" id="KW-0479">Metal-binding</keyword>
<dbReference type="GO" id="GO:0008270">
    <property type="term" value="F:zinc ion binding"/>
    <property type="evidence" value="ECO:0007669"/>
    <property type="project" value="UniProtKB-KW"/>
</dbReference>
<feature type="region of interest" description="Disordered" evidence="3">
    <location>
        <begin position="296"/>
        <end position="359"/>
    </location>
</feature>
<feature type="compositionally biased region" description="Basic and acidic residues" evidence="3">
    <location>
        <begin position="40"/>
        <end position="54"/>
    </location>
</feature>
<dbReference type="SMART" id="SM00356">
    <property type="entry name" value="ZnF_C3H1"/>
    <property type="match status" value="1"/>
</dbReference>
<evidence type="ECO:0000256" key="2">
    <source>
        <dbReference type="SAM" id="Coils"/>
    </source>
</evidence>
<dbReference type="Gene3D" id="4.10.1000.10">
    <property type="entry name" value="Zinc finger, CCCH-type"/>
    <property type="match status" value="1"/>
</dbReference>
<reference evidence="5" key="1">
    <citation type="submission" date="2023-03" db="EMBL/GenBank/DDBJ databases">
        <authorList>
            <person name="Julca I."/>
        </authorList>
    </citation>
    <scope>NUCLEOTIDE SEQUENCE</scope>
</reference>
<evidence type="ECO:0000313" key="6">
    <source>
        <dbReference type="Proteomes" id="UP001161247"/>
    </source>
</evidence>
<proteinExistence type="predicted"/>
<evidence type="ECO:0000256" key="3">
    <source>
        <dbReference type="SAM" id="MobiDB-lite"/>
    </source>
</evidence>